<dbReference type="Pfam" id="PF26002">
    <property type="entry name" value="Beta-barrel_AprE"/>
    <property type="match status" value="1"/>
</dbReference>
<organism evidence="4 5">
    <name type="scientific">Marilutibacter aestuarii</name>
    <dbReference type="NCBI Taxonomy" id="1706195"/>
    <lineage>
        <taxon>Bacteria</taxon>
        <taxon>Pseudomonadati</taxon>
        <taxon>Pseudomonadota</taxon>
        <taxon>Gammaproteobacteria</taxon>
        <taxon>Lysobacterales</taxon>
        <taxon>Lysobacteraceae</taxon>
        <taxon>Marilutibacter</taxon>
    </lineage>
</organism>
<dbReference type="InterPro" id="IPR058982">
    <property type="entry name" value="Beta-barrel_AprE"/>
</dbReference>
<feature type="domain" description="AprE-like beta-barrel" evidence="3">
    <location>
        <begin position="301"/>
        <end position="390"/>
    </location>
</feature>
<evidence type="ECO:0000256" key="1">
    <source>
        <dbReference type="SAM" id="Coils"/>
    </source>
</evidence>
<keyword evidence="5" id="KW-1185">Reference proteome</keyword>
<keyword evidence="2" id="KW-1133">Transmembrane helix</keyword>
<keyword evidence="2" id="KW-0472">Membrane</keyword>
<protein>
    <submittedName>
        <fullName evidence="4">HlyD family efflux transporter periplasmic adaptor subunit</fullName>
    </submittedName>
</protein>
<evidence type="ECO:0000256" key="2">
    <source>
        <dbReference type="SAM" id="Phobius"/>
    </source>
</evidence>
<gene>
    <name evidence="4" type="ORF">FKV25_12680</name>
</gene>
<evidence type="ECO:0000259" key="3">
    <source>
        <dbReference type="Pfam" id="PF26002"/>
    </source>
</evidence>
<evidence type="ECO:0000313" key="4">
    <source>
        <dbReference type="EMBL" id="TQD41647.1"/>
    </source>
</evidence>
<comment type="caution">
    <text evidence="4">The sequence shown here is derived from an EMBL/GenBank/DDBJ whole genome shotgun (WGS) entry which is preliminary data.</text>
</comment>
<dbReference type="AlphaFoldDB" id="A0A507ZXF8"/>
<proteinExistence type="predicted"/>
<reference evidence="4 5" key="1">
    <citation type="submission" date="2019-06" db="EMBL/GenBank/DDBJ databases">
        <title>Lysobacter alkalisoli sp. nov. isolated from saline soil.</title>
        <authorList>
            <person name="Sun J.-Q."/>
            <person name="Xu L."/>
        </authorList>
    </citation>
    <scope>NUCLEOTIDE SEQUENCE [LARGE SCALE GENOMIC DNA]</scope>
    <source>
        <strain evidence="4 5">JCM 31130</strain>
    </source>
</reference>
<keyword evidence="1" id="KW-0175">Coiled coil</keyword>
<sequence>MTQTLFRTEVLEARRTSWLGGISLAQPIRLWVLTAAAVAIATIIILFLVFGTYTRRSRVVGQLVPVQGMATVLAPATGIVTRVDVPEGSRVEAGQTIAVVTMPRATVAGGDTQQALAQRLRRRQAGLESAQLAQHDLLSAQAAGLANQLLTARRELAQIEAEIATREQQVQLANETLDRLRQLREGQYVSELQLKQQESSALDQVGEMQVLQRQAISTRRMIAQLQQASRELPGQRRMSDAGYERDIALLEQEQLETSARGEPAIIAPVSGVIATQLFKPGQAVQAGQALMSVLPGDGALEAELLVPSRAIGFIEPGDSVLLRYQAYPYQKFGHHQGRVARISRSTVNPAQSDATSEPFYRINVALDRQAITAYGEDETLKPGMLLDADVLGERRTLIEWVLEPLYSIQGSVFGR</sequence>
<keyword evidence="2" id="KW-0812">Transmembrane</keyword>
<dbReference type="RefSeq" id="WP_141519168.1">
    <property type="nucleotide sequence ID" value="NZ_VICE01000117.1"/>
</dbReference>
<feature type="transmembrane region" description="Helical" evidence="2">
    <location>
        <begin position="28"/>
        <end position="50"/>
    </location>
</feature>
<dbReference type="PANTHER" id="PTHR30386:SF28">
    <property type="entry name" value="EXPORTED PROTEIN"/>
    <property type="match status" value="1"/>
</dbReference>
<feature type="coiled-coil region" evidence="1">
    <location>
        <begin position="142"/>
        <end position="183"/>
    </location>
</feature>
<dbReference type="InterPro" id="IPR050739">
    <property type="entry name" value="MFP"/>
</dbReference>
<accession>A0A507ZXF8</accession>
<evidence type="ECO:0000313" key="5">
    <source>
        <dbReference type="Proteomes" id="UP000318212"/>
    </source>
</evidence>
<dbReference type="OrthoDB" id="9775513at2"/>
<dbReference type="PRINTS" id="PR01490">
    <property type="entry name" value="RTXTOXIND"/>
</dbReference>
<dbReference type="InterPro" id="IPR011053">
    <property type="entry name" value="Single_hybrid_motif"/>
</dbReference>
<dbReference type="EMBL" id="VICE01000117">
    <property type="protein sequence ID" value="TQD41647.1"/>
    <property type="molecule type" value="Genomic_DNA"/>
</dbReference>
<dbReference type="Gene3D" id="2.40.50.100">
    <property type="match status" value="2"/>
</dbReference>
<name>A0A507ZXF8_9GAMM</name>
<dbReference type="Gene3D" id="2.40.30.170">
    <property type="match status" value="1"/>
</dbReference>
<dbReference type="Proteomes" id="UP000318212">
    <property type="component" value="Unassembled WGS sequence"/>
</dbReference>
<dbReference type="PANTHER" id="PTHR30386">
    <property type="entry name" value="MEMBRANE FUSION SUBUNIT OF EMRAB-TOLC MULTIDRUG EFFLUX PUMP"/>
    <property type="match status" value="1"/>
</dbReference>
<dbReference type="SUPFAM" id="SSF51230">
    <property type="entry name" value="Single hybrid motif"/>
    <property type="match status" value="1"/>
</dbReference>